<comment type="caution">
    <text evidence="1">The sequence shown here is derived from an EMBL/GenBank/DDBJ whole genome shotgun (WGS) entry which is preliminary data.</text>
</comment>
<dbReference type="Proteomes" id="UP000644147">
    <property type="component" value="Unassembled WGS sequence"/>
</dbReference>
<dbReference type="EMBL" id="JAEHFX010000011">
    <property type="protein sequence ID" value="MBK0404764.1"/>
    <property type="molecule type" value="Genomic_DNA"/>
</dbReference>
<gene>
    <name evidence="1" type="ORF">I5M27_17350</name>
</gene>
<organism evidence="1 2">
    <name type="scientific">Adhaeribacter terrigena</name>
    <dbReference type="NCBI Taxonomy" id="2793070"/>
    <lineage>
        <taxon>Bacteria</taxon>
        <taxon>Pseudomonadati</taxon>
        <taxon>Bacteroidota</taxon>
        <taxon>Cytophagia</taxon>
        <taxon>Cytophagales</taxon>
        <taxon>Hymenobacteraceae</taxon>
        <taxon>Adhaeribacter</taxon>
    </lineage>
</organism>
<dbReference type="InterPro" id="IPR018644">
    <property type="entry name" value="DUF2071"/>
</dbReference>
<sequence>MANFLTAEWRKLAFANYVIDPEILSKYVPAKTELDFWNGDCFVSLVGFKFCNTRLKGFRVPFHTDFEEVNLRFYVRHKKNGAWKRGVVFIKEIVPKPAITFVANTIYKENYVTVPMDHLWEHSDNDLKVGYRWKSGNWNTFELLAENSLQEIVTGSQEEFITEHYWGYAQASQDKTSEYEVTHPCWQVYPVKNYKIEVDFGKIYSPEFSFLATEKPKTTFLAEGSEISVKPGIFF</sequence>
<protein>
    <submittedName>
        <fullName evidence="1">DUF2071 domain-containing protein</fullName>
    </submittedName>
</protein>
<proteinExistence type="predicted"/>
<dbReference type="Pfam" id="PF09844">
    <property type="entry name" value="DUF2071"/>
    <property type="match status" value="1"/>
</dbReference>
<evidence type="ECO:0000313" key="2">
    <source>
        <dbReference type="Proteomes" id="UP000644147"/>
    </source>
</evidence>
<dbReference type="PANTHER" id="PTHR39186:SF1">
    <property type="entry name" value="DUF2071 DOMAIN-CONTAINING PROTEIN"/>
    <property type="match status" value="1"/>
</dbReference>
<reference evidence="1 2" key="1">
    <citation type="submission" date="2020-12" db="EMBL/GenBank/DDBJ databases">
        <title>Bacterial novel species Adhaeribacter sp. BT258 isolated from soil.</title>
        <authorList>
            <person name="Jung H.-Y."/>
        </authorList>
    </citation>
    <scope>NUCLEOTIDE SEQUENCE [LARGE SCALE GENOMIC DNA]</scope>
    <source>
        <strain evidence="1 2">BT258</strain>
    </source>
</reference>
<dbReference type="RefSeq" id="WP_200507654.1">
    <property type="nucleotide sequence ID" value="NZ_JAEHFX010000011.1"/>
</dbReference>
<keyword evidence="2" id="KW-1185">Reference proteome</keyword>
<dbReference type="PANTHER" id="PTHR39186">
    <property type="entry name" value="DUF2071 FAMILY PROTEIN"/>
    <property type="match status" value="1"/>
</dbReference>
<name>A0ABS1C5V7_9BACT</name>
<evidence type="ECO:0000313" key="1">
    <source>
        <dbReference type="EMBL" id="MBK0404764.1"/>
    </source>
</evidence>
<accession>A0ABS1C5V7</accession>